<evidence type="ECO:0000313" key="1">
    <source>
        <dbReference type="EMBL" id="KAI5674618.1"/>
    </source>
</evidence>
<keyword evidence="2" id="KW-1185">Reference proteome</keyword>
<proteinExistence type="predicted"/>
<dbReference type="EMBL" id="CM044703">
    <property type="protein sequence ID" value="KAI5674618.1"/>
    <property type="molecule type" value="Genomic_DNA"/>
</dbReference>
<comment type="caution">
    <text evidence="1">The sequence shown here is derived from an EMBL/GenBank/DDBJ whole genome shotgun (WGS) entry which is preliminary data.</text>
</comment>
<gene>
    <name evidence="1" type="ORF">M9H77_14982</name>
</gene>
<organism evidence="1 2">
    <name type="scientific">Catharanthus roseus</name>
    <name type="common">Madagascar periwinkle</name>
    <name type="synonym">Vinca rosea</name>
    <dbReference type="NCBI Taxonomy" id="4058"/>
    <lineage>
        <taxon>Eukaryota</taxon>
        <taxon>Viridiplantae</taxon>
        <taxon>Streptophyta</taxon>
        <taxon>Embryophyta</taxon>
        <taxon>Tracheophyta</taxon>
        <taxon>Spermatophyta</taxon>
        <taxon>Magnoliopsida</taxon>
        <taxon>eudicotyledons</taxon>
        <taxon>Gunneridae</taxon>
        <taxon>Pentapetalae</taxon>
        <taxon>asterids</taxon>
        <taxon>lamiids</taxon>
        <taxon>Gentianales</taxon>
        <taxon>Apocynaceae</taxon>
        <taxon>Rauvolfioideae</taxon>
        <taxon>Vinceae</taxon>
        <taxon>Catharanthinae</taxon>
        <taxon>Catharanthus</taxon>
    </lineage>
</organism>
<name>A0ACC0BPQ0_CATRO</name>
<dbReference type="Proteomes" id="UP001060085">
    <property type="component" value="Linkage Group LG03"/>
</dbReference>
<sequence length="533" mass="59600">MMNTNGGDHQISEKKKKKSCVIGDNGQQQQQQQLWIKLKLPKEEQQQQDQDHFVEDDDNNKAKAADAVRICHICNKGFGSGKALGGHMRIHFQTHKGPIKKKRKLPEQDHQDQDVTIADIARKINNSSCKKTTTSTTNNGFLEQNPKCSLCCRSFHSMKSLFGHMRCHPERLWRGIQPPSPSPSPESERERPEKSSRSSSTSFSSSLVSEDVVEPPHHHNQLEDSDYHENLHDDDNKAAEAAAAPVDLTKSLRGWLATAKRGSTSSKKISNTILGISSEEEEEEFLDAAHELIRLANGGGRGGVSIEATNSNSLPYNNKTEKSEDRKKTSVEEFSADDRVKGVRLVAQEIGEEYEEEDDISLDDCSDSKNTTTDQLNNPKRNGKVIMLKNKKKRKKIKDLESVQDHHVQAAAAVTESPDKYRCITCDKSFTTHQALGGHRSRHHKTRLVSIHNSVEDQYWTSATDEDDEEIIKENDQRRGISSSKHTYGGGSGKILDFDLNEVPPVEDDHGGLGTSSFNSVEFPVFESSNPRL</sequence>
<evidence type="ECO:0000313" key="2">
    <source>
        <dbReference type="Proteomes" id="UP001060085"/>
    </source>
</evidence>
<reference evidence="2" key="1">
    <citation type="journal article" date="2023" name="Nat. Plants">
        <title>Single-cell RNA sequencing provides a high-resolution roadmap for understanding the multicellular compartmentation of specialized metabolism.</title>
        <authorList>
            <person name="Sun S."/>
            <person name="Shen X."/>
            <person name="Li Y."/>
            <person name="Li Y."/>
            <person name="Wang S."/>
            <person name="Li R."/>
            <person name="Zhang H."/>
            <person name="Shen G."/>
            <person name="Guo B."/>
            <person name="Wei J."/>
            <person name="Xu J."/>
            <person name="St-Pierre B."/>
            <person name="Chen S."/>
            <person name="Sun C."/>
        </authorList>
    </citation>
    <scope>NUCLEOTIDE SEQUENCE [LARGE SCALE GENOMIC DNA]</scope>
</reference>
<accession>A0ACC0BPQ0</accession>
<protein>
    <submittedName>
        <fullName evidence="1">Uncharacterized protein</fullName>
    </submittedName>
</protein>